<dbReference type="InterPro" id="IPR013824">
    <property type="entry name" value="Topo_IA_cen_sub1"/>
</dbReference>
<dbReference type="AlphaFoldDB" id="A0A2M9ZXE9"/>
<dbReference type="InterPro" id="IPR003602">
    <property type="entry name" value="Topo_IA_DNA-bd_dom"/>
</dbReference>
<proteinExistence type="inferred from homology"/>
<evidence type="ECO:0000256" key="4">
    <source>
        <dbReference type="ARBA" id="ARBA00022842"/>
    </source>
</evidence>
<evidence type="ECO:0000256" key="7">
    <source>
        <dbReference type="ARBA" id="ARBA00023235"/>
    </source>
</evidence>
<comment type="similarity">
    <text evidence="2 8">Belongs to the type IA topoisomerase family.</text>
</comment>
<feature type="domain" description="Topo IA-type catalytic" evidence="10">
    <location>
        <begin position="127"/>
        <end position="556"/>
    </location>
</feature>
<dbReference type="Pfam" id="PF01751">
    <property type="entry name" value="Toprim"/>
    <property type="match status" value="1"/>
</dbReference>
<accession>A0A2M9ZXE9</accession>
<dbReference type="Pfam" id="PF01131">
    <property type="entry name" value="Topoisom_bac"/>
    <property type="match status" value="1"/>
</dbReference>
<dbReference type="NCBIfam" id="TIGR01051">
    <property type="entry name" value="topA_bact"/>
    <property type="match status" value="1"/>
</dbReference>
<reference evidence="11 12" key="1">
    <citation type="submission" date="2017-07" db="EMBL/GenBank/DDBJ databases">
        <title>Leptospira spp. isolated from tropical soils.</title>
        <authorList>
            <person name="Thibeaux R."/>
            <person name="Iraola G."/>
            <person name="Ferres I."/>
            <person name="Bierque E."/>
            <person name="Girault D."/>
            <person name="Soupe-Gilbert M.-E."/>
            <person name="Picardeau M."/>
            <person name="Goarant C."/>
        </authorList>
    </citation>
    <scope>NUCLEOTIDE SEQUENCE [LARGE SCALE GENOMIC DNA]</scope>
    <source>
        <strain evidence="11 12">ES4-C-A1</strain>
    </source>
</reference>
<dbReference type="CDD" id="cd00186">
    <property type="entry name" value="TOP1Ac"/>
    <property type="match status" value="1"/>
</dbReference>
<feature type="site" description="Interaction with DNA" evidence="8">
    <location>
        <position position="137"/>
    </location>
</feature>
<dbReference type="SMART" id="SM00437">
    <property type="entry name" value="TOP1Ac"/>
    <property type="match status" value="1"/>
</dbReference>
<evidence type="ECO:0000313" key="11">
    <source>
        <dbReference type="EMBL" id="PJZ76633.1"/>
    </source>
</evidence>
<dbReference type="InterPro" id="IPR000380">
    <property type="entry name" value="Topo_IA"/>
</dbReference>
<dbReference type="Gene3D" id="1.10.460.10">
    <property type="entry name" value="Topoisomerase I, domain 2"/>
    <property type="match status" value="1"/>
</dbReference>
<dbReference type="Gene3D" id="1.10.290.10">
    <property type="entry name" value="Topoisomerase I, domain 4"/>
    <property type="match status" value="1"/>
</dbReference>
<feature type="site" description="Interaction with DNA" evidence="8">
    <location>
        <position position="32"/>
    </location>
</feature>
<dbReference type="PROSITE" id="PS50880">
    <property type="entry name" value="TOPRIM"/>
    <property type="match status" value="1"/>
</dbReference>
<dbReference type="PRINTS" id="PR00417">
    <property type="entry name" value="PRTPISMRASEI"/>
</dbReference>
<evidence type="ECO:0000259" key="9">
    <source>
        <dbReference type="PROSITE" id="PS50880"/>
    </source>
</evidence>
<keyword evidence="4" id="KW-0460">Magnesium</keyword>
<keyword evidence="6 8" id="KW-0238">DNA-binding</keyword>
<dbReference type="RefSeq" id="WP_100768709.1">
    <property type="nucleotide sequence ID" value="NZ_NPEA01000006.1"/>
</dbReference>
<dbReference type="InterPro" id="IPR023405">
    <property type="entry name" value="Topo_IA_core_domain"/>
</dbReference>
<feature type="region of interest" description="Interaction with DNA" evidence="8">
    <location>
        <begin position="162"/>
        <end position="167"/>
    </location>
</feature>
<evidence type="ECO:0000256" key="1">
    <source>
        <dbReference type="ARBA" id="ARBA00000213"/>
    </source>
</evidence>
<evidence type="ECO:0000256" key="2">
    <source>
        <dbReference type="ARBA" id="ARBA00009446"/>
    </source>
</evidence>
<dbReference type="InterPro" id="IPR013497">
    <property type="entry name" value="Topo_IA_cen"/>
</dbReference>
<dbReference type="GO" id="GO:0003917">
    <property type="term" value="F:DNA topoisomerase type I (single strand cut, ATP-independent) activity"/>
    <property type="evidence" value="ECO:0007669"/>
    <property type="project" value="UniProtKB-UniRule"/>
</dbReference>
<dbReference type="InterPro" id="IPR005733">
    <property type="entry name" value="TopoI_bac-type"/>
</dbReference>
<keyword evidence="7 8" id="KW-0413">Isomerase</keyword>
<comment type="caution">
    <text evidence="11">The sequence shown here is derived from an EMBL/GenBank/DDBJ whole genome shotgun (WGS) entry which is preliminary data.</text>
</comment>
<evidence type="ECO:0000256" key="6">
    <source>
        <dbReference type="ARBA" id="ARBA00023125"/>
    </source>
</evidence>
<keyword evidence="12" id="KW-1185">Reference proteome</keyword>
<evidence type="ECO:0000259" key="10">
    <source>
        <dbReference type="PROSITE" id="PS52039"/>
    </source>
</evidence>
<name>A0A2M9ZXE9_9LEPT</name>
<evidence type="ECO:0000256" key="5">
    <source>
        <dbReference type="ARBA" id="ARBA00023029"/>
    </source>
</evidence>
<comment type="subunit">
    <text evidence="8">Monomer.</text>
</comment>
<dbReference type="InterPro" id="IPR013826">
    <property type="entry name" value="Topo_IA_cen_sub3"/>
</dbReference>
<comment type="catalytic activity">
    <reaction evidence="1 8">
        <text>ATP-independent breakage of single-stranded DNA, followed by passage and rejoining.</text>
        <dbReference type="EC" id="5.6.2.1"/>
    </reaction>
</comment>
<dbReference type="EMBL" id="NPEA01000006">
    <property type="protein sequence ID" value="PJZ76633.1"/>
    <property type="molecule type" value="Genomic_DNA"/>
</dbReference>
<comment type="function">
    <text evidence="8">Releases the supercoiling and torsional tension of DNA, which is introduced during the DNA replication and transcription, by transiently cleaving and rejoining one strand of the DNA duplex. Introduces a single-strand break via transesterification at a target site in duplex DNA. The scissile phosphodiester is attacked by the catalytic tyrosine of the enzyme, resulting in the formation of a DNA-(5'-phosphotyrosyl)-enzyme intermediate and the expulsion of a 3'-OH DNA strand. The free DNA strand then undergoes passage around the unbroken strand, thus removing DNA supercoils. Finally, in the religation step, the DNA 3'-OH attacks the covalent intermediate to expel the active-site tyrosine and restore the DNA phosphodiester backbone.</text>
</comment>
<feature type="active site" description="O-(5'-phospho-DNA)-tyrosine intermediate" evidence="8">
    <location>
        <position position="297"/>
    </location>
</feature>
<dbReference type="InterPro" id="IPR028612">
    <property type="entry name" value="Topoisom_1_IA"/>
</dbReference>
<protein>
    <recommendedName>
        <fullName evidence="8">DNA topoisomerase 1</fullName>
        <ecNumber evidence="8">5.6.2.1</ecNumber>
    </recommendedName>
    <alternativeName>
        <fullName evidence="8">DNA topoisomerase I</fullName>
    </alternativeName>
</protein>
<dbReference type="GO" id="GO:0006265">
    <property type="term" value="P:DNA topological change"/>
    <property type="evidence" value="ECO:0007669"/>
    <property type="project" value="UniProtKB-UniRule"/>
</dbReference>
<evidence type="ECO:0000256" key="3">
    <source>
        <dbReference type="ARBA" id="ARBA00022723"/>
    </source>
</evidence>
<evidence type="ECO:0000313" key="12">
    <source>
        <dbReference type="Proteomes" id="UP000231843"/>
    </source>
</evidence>
<dbReference type="HAMAP" id="MF_00952">
    <property type="entry name" value="Topoisom_1_prok"/>
    <property type="match status" value="1"/>
</dbReference>
<organism evidence="11 12">
    <name type="scientific">Leptospira neocaledonica</name>
    <dbReference type="NCBI Taxonomy" id="2023192"/>
    <lineage>
        <taxon>Bacteria</taxon>
        <taxon>Pseudomonadati</taxon>
        <taxon>Spirochaetota</taxon>
        <taxon>Spirochaetia</taxon>
        <taxon>Leptospirales</taxon>
        <taxon>Leptospiraceae</taxon>
        <taxon>Leptospira</taxon>
    </lineage>
</organism>
<gene>
    <name evidence="8" type="primary">topA</name>
    <name evidence="11" type="ORF">CH365_11400</name>
</gene>
<feature type="site" description="Interaction with DNA" evidence="8">
    <location>
        <position position="141"/>
    </location>
</feature>
<dbReference type="Gene3D" id="3.40.50.140">
    <property type="match status" value="1"/>
</dbReference>
<dbReference type="SUPFAM" id="SSF56712">
    <property type="entry name" value="Prokaryotic type I DNA topoisomerase"/>
    <property type="match status" value="1"/>
</dbReference>
<dbReference type="OrthoDB" id="9804262at2"/>
<dbReference type="SMART" id="SM00493">
    <property type="entry name" value="TOPRIM"/>
    <property type="match status" value="1"/>
</dbReference>
<evidence type="ECO:0000256" key="8">
    <source>
        <dbReference type="HAMAP-Rule" id="MF_00952"/>
    </source>
</evidence>
<feature type="site" description="Interaction with DNA" evidence="8">
    <location>
        <position position="153"/>
    </location>
</feature>
<feature type="domain" description="Toprim" evidence="9">
    <location>
        <begin position="2"/>
        <end position="111"/>
    </location>
</feature>
<dbReference type="SMART" id="SM00436">
    <property type="entry name" value="TOP1Bc"/>
    <property type="match status" value="1"/>
</dbReference>
<keyword evidence="5 8" id="KW-0799">Topoisomerase</keyword>
<feature type="site" description="Interaction with DNA" evidence="8">
    <location>
        <position position="488"/>
    </location>
</feature>
<dbReference type="EC" id="5.6.2.1" evidence="8"/>
<dbReference type="GO" id="GO:0046872">
    <property type="term" value="F:metal ion binding"/>
    <property type="evidence" value="ECO:0007669"/>
    <property type="project" value="UniProtKB-KW"/>
</dbReference>
<keyword evidence="3" id="KW-0479">Metal-binding</keyword>
<dbReference type="GO" id="GO:0003677">
    <property type="term" value="F:DNA binding"/>
    <property type="evidence" value="ECO:0007669"/>
    <property type="project" value="UniProtKB-KW"/>
</dbReference>
<feature type="site" description="Interaction with DNA" evidence="8">
    <location>
        <position position="138"/>
    </location>
</feature>
<feature type="site" description="Interaction with DNA" evidence="8">
    <location>
        <position position="146"/>
    </location>
</feature>
<dbReference type="PANTHER" id="PTHR42785">
    <property type="entry name" value="DNA TOPOISOMERASE, TYPE IA, CORE"/>
    <property type="match status" value="1"/>
</dbReference>
<dbReference type="InterPro" id="IPR013825">
    <property type="entry name" value="Topo_IA_cen_sub2"/>
</dbReference>
<dbReference type="InterPro" id="IPR023406">
    <property type="entry name" value="Topo_IA_AS"/>
</dbReference>
<dbReference type="InterPro" id="IPR003601">
    <property type="entry name" value="Topo_IA_2"/>
</dbReference>
<sequence length="614" mass="70157">MSVLVLVESPTKVKTISSYLGKEYKVLATFGHILDLPVDRIGIKIEKDFEPEYVPLKGKKKVLSSILKEAKSHSSVLIATDPDREGEFIGYILAQKLGKKVKISRIRFQEIHKDKILQAISEPDEIDLDLVDSQKARRILDRLIGYKISPFLWRAVGGEGLSAGRVQSVALKWICEREEEIRSFIPETTWIVSATVFYRSGENEKIVFYPQKDAFSTQKKASEFLDSILKKTKVLQITEKKEKLGETLPPPPFTTATLQQEAFRILKFSASKTMKLAQELYEGIDLGKGKSQGLITYMRTDSVRIGEEAVGSIRRKIGSKFGPEFVSDKTQTYRLKKTKGKSQDAHEAIRPVDIFLEPSFVSELGDRNLSKDSKKLYELIWKRTLASQMKPETWKRLTFIANAGGEVWEGEKLFTLDPGYKKIYNQYADILPAWKKGETLTPEPWEIQERTTEPPPRYTEASLVSKLEKEGIGRPSTFASILETLYKRKYVYSEKGKLYSETLGEKVNSFLQAAFADLFREKFTSEMEQKLDSIASGEESRSKVLSEFYSILDSQLKKTNIIAINKQLKEKPKTPKYGNCPVCKEGERVRKKSSKKKEYYICSRFPQCDYAEYI</sequence>
<dbReference type="InterPro" id="IPR006171">
    <property type="entry name" value="TOPRIM_dom"/>
</dbReference>
<feature type="site" description="Interaction with DNA" evidence="8">
    <location>
        <position position="299"/>
    </location>
</feature>
<dbReference type="Proteomes" id="UP000231843">
    <property type="component" value="Unassembled WGS sequence"/>
</dbReference>
<dbReference type="PROSITE" id="PS52039">
    <property type="entry name" value="TOPO_IA_2"/>
    <property type="match status" value="1"/>
</dbReference>
<dbReference type="Gene3D" id="2.70.20.10">
    <property type="entry name" value="Topoisomerase I, domain 3"/>
    <property type="match status" value="1"/>
</dbReference>
<dbReference type="PROSITE" id="PS00396">
    <property type="entry name" value="TOPO_IA_1"/>
    <property type="match status" value="1"/>
</dbReference>
<dbReference type="PANTHER" id="PTHR42785:SF1">
    <property type="entry name" value="DNA TOPOISOMERASE"/>
    <property type="match status" value="1"/>
</dbReference>